<protein>
    <submittedName>
        <fullName evidence="1">Uncharacterized protein</fullName>
    </submittedName>
</protein>
<comment type="caution">
    <text evidence="1">The sequence shown here is derived from an EMBL/GenBank/DDBJ whole genome shotgun (WGS) entry which is preliminary data.</text>
</comment>
<dbReference type="EMBL" id="CALNXI010002730">
    <property type="protein sequence ID" value="CAH3190325.1"/>
    <property type="molecule type" value="Genomic_DNA"/>
</dbReference>
<organism evidence="1 2">
    <name type="scientific">Porites evermanni</name>
    <dbReference type="NCBI Taxonomy" id="104178"/>
    <lineage>
        <taxon>Eukaryota</taxon>
        <taxon>Metazoa</taxon>
        <taxon>Cnidaria</taxon>
        <taxon>Anthozoa</taxon>
        <taxon>Hexacorallia</taxon>
        <taxon>Scleractinia</taxon>
        <taxon>Fungiina</taxon>
        <taxon>Poritidae</taxon>
        <taxon>Porites</taxon>
    </lineage>
</organism>
<accession>A0ABN8SK94</accession>
<gene>
    <name evidence="1" type="ORF">PEVE_00020355</name>
</gene>
<feature type="non-terminal residue" evidence="1">
    <location>
        <position position="1"/>
    </location>
</feature>
<sequence>DFVTTGCDSNNAVFAADNTESGSSGTSSGSSGTICGVGAAVSFVPVDYNGVGGSASDSICEGTDGTHEVFTNEVFDDSGCSNDSGFIDDTCNCITDTNSDCLGATNLDGCVGGDRGLANDTRGDGVVSPSTSGERDAKKVAVVKPFPQTYQILGMLSLKLEIFAEILPQWSLRFTVRSSQELQGQVIRRGEYFGIISKNFEA</sequence>
<proteinExistence type="predicted"/>
<name>A0ABN8SK94_9CNID</name>
<reference evidence="1 2" key="1">
    <citation type="submission" date="2022-05" db="EMBL/GenBank/DDBJ databases">
        <authorList>
            <consortium name="Genoscope - CEA"/>
            <person name="William W."/>
        </authorList>
    </citation>
    <scope>NUCLEOTIDE SEQUENCE [LARGE SCALE GENOMIC DNA]</scope>
</reference>
<keyword evidence="2" id="KW-1185">Reference proteome</keyword>
<dbReference type="Proteomes" id="UP001159427">
    <property type="component" value="Unassembled WGS sequence"/>
</dbReference>
<evidence type="ECO:0000313" key="2">
    <source>
        <dbReference type="Proteomes" id="UP001159427"/>
    </source>
</evidence>
<evidence type="ECO:0000313" key="1">
    <source>
        <dbReference type="EMBL" id="CAH3190325.1"/>
    </source>
</evidence>